<protein>
    <submittedName>
        <fullName evidence="1">Uncharacterized protein</fullName>
    </submittedName>
</protein>
<organism evidence="1 2">
    <name type="scientific">Salinibacter ruber</name>
    <dbReference type="NCBI Taxonomy" id="146919"/>
    <lineage>
        <taxon>Bacteria</taxon>
        <taxon>Pseudomonadati</taxon>
        <taxon>Rhodothermota</taxon>
        <taxon>Rhodothermia</taxon>
        <taxon>Rhodothermales</taxon>
        <taxon>Salinibacteraceae</taxon>
        <taxon>Salinibacter</taxon>
    </lineage>
</organism>
<reference evidence="1" key="1">
    <citation type="submission" date="2022-08" db="EMBL/GenBank/DDBJ databases">
        <title>Genomic Encyclopedia of Type Strains, Phase V (KMG-V): Genome sequencing to study the core and pangenomes of soil and plant-associated prokaryotes.</title>
        <authorList>
            <person name="Whitman W."/>
        </authorList>
    </citation>
    <scope>NUCLEOTIDE SEQUENCE</scope>
    <source>
        <strain evidence="1">SP3012</strain>
    </source>
</reference>
<gene>
    <name evidence="1" type="ORF">GGQ01_003373</name>
</gene>
<dbReference type="Proteomes" id="UP001155040">
    <property type="component" value="Unassembled WGS sequence"/>
</dbReference>
<accession>A0A9X2UNM9</accession>
<proteinExistence type="predicted"/>
<evidence type="ECO:0000313" key="1">
    <source>
        <dbReference type="EMBL" id="MCS4038281.1"/>
    </source>
</evidence>
<comment type="caution">
    <text evidence="1">The sequence shown here is derived from an EMBL/GenBank/DDBJ whole genome shotgun (WGS) entry which is preliminary data.</text>
</comment>
<evidence type="ECO:0000313" key="2">
    <source>
        <dbReference type="Proteomes" id="UP001155040"/>
    </source>
</evidence>
<dbReference type="AlphaFoldDB" id="A0A9X2UNM9"/>
<dbReference type="EMBL" id="JANUBF010000052">
    <property type="protein sequence ID" value="MCS4038281.1"/>
    <property type="molecule type" value="Genomic_DNA"/>
</dbReference>
<name>A0A9X2UNM9_9BACT</name>
<sequence length="66" mass="7099">MHNPMKREHSQKAVANAAHIAFSAVRRSETDTAVLHTPYGKTTVHVDGEGADVKLPSGATVHVRPD</sequence>